<dbReference type="SUPFAM" id="SSF49785">
    <property type="entry name" value="Galactose-binding domain-like"/>
    <property type="match status" value="1"/>
</dbReference>
<keyword evidence="5" id="KW-1185">Reference proteome</keyword>
<dbReference type="InterPro" id="IPR038637">
    <property type="entry name" value="NPCBM_sf"/>
</dbReference>
<dbReference type="AlphaFoldDB" id="A0A844G2Q6"/>
<organism evidence="4 5">
    <name type="scientific">Victivallis lenta</name>
    <dbReference type="NCBI Taxonomy" id="2606640"/>
    <lineage>
        <taxon>Bacteria</taxon>
        <taxon>Pseudomonadati</taxon>
        <taxon>Lentisphaerota</taxon>
        <taxon>Lentisphaeria</taxon>
        <taxon>Victivallales</taxon>
        <taxon>Victivallaceae</taxon>
        <taxon>Victivallis</taxon>
    </lineage>
</organism>
<dbReference type="InterPro" id="IPR013222">
    <property type="entry name" value="Glyco_hyd_98_carb-bd"/>
</dbReference>
<sequence length="488" mass="54990">MSIKRNLFLLTVMTAVCCGLSGCAAGECIPMAGVPYCDSEIRNGSFRSGVTLRAAGREVADAVCVDSYGSLVYDLGGMADSFSAEAGIDEEAYRDEVRLDIIVDRKLKESIRFTREAPRRRISVPLAGARQLELSVQYGPDYRAQTLCFAEAYFRVRDRAAFQEHLVRCRNRADMARELPPGPLPPLPAWKEVKVEPFVWRERPALRIGNGVLEYEIVPSFGGRLVGFRRAGGENVLEQPRHPLPADLRRGRSYYRQHTRFARSEPAWYFLPGEDLHLFGPYELRFGEEGECILISRPSLFLLLRTEYRFRLRPGGDRLEVTTILHNLGDFSRPCGIWSVAVLPTESIDKLELPGSTRHSDAPAEAAQYWINDGNSAFLRVADIPFDRLESVERKSPGPRQTIRAHLVSGDVLAVEAAPEEHGAEFPNHVYAARQFTELEHHSAIAELPSGGKITLRELWTLRTKGDDNVKEKSDRRQTYFNRSGREE</sequence>
<evidence type="ECO:0000313" key="5">
    <source>
        <dbReference type="Proteomes" id="UP000435649"/>
    </source>
</evidence>
<evidence type="ECO:0000256" key="1">
    <source>
        <dbReference type="SAM" id="MobiDB-lite"/>
    </source>
</evidence>
<evidence type="ECO:0000259" key="3">
    <source>
        <dbReference type="Pfam" id="PF08305"/>
    </source>
</evidence>
<feature type="region of interest" description="Disordered" evidence="1">
    <location>
        <begin position="467"/>
        <end position="488"/>
    </location>
</feature>
<proteinExistence type="predicted"/>
<gene>
    <name evidence="4" type="ORF">FYJ85_08975</name>
</gene>
<dbReference type="Pfam" id="PF08305">
    <property type="entry name" value="NPCBM"/>
    <property type="match status" value="1"/>
</dbReference>
<comment type="caution">
    <text evidence="4">The sequence shown here is derived from an EMBL/GenBank/DDBJ whole genome shotgun (WGS) entry which is preliminary data.</text>
</comment>
<dbReference type="RefSeq" id="WP_154418040.1">
    <property type="nucleotide sequence ID" value="NZ_VUNS01000008.1"/>
</dbReference>
<feature type="signal peptide" evidence="2">
    <location>
        <begin position="1"/>
        <end position="24"/>
    </location>
</feature>
<dbReference type="Proteomes" id="UP000435649">
    <property type="component" value="Unassembled WGS sequence"/>
</dbReference>
<dbReference type="EMBL" id="VUNS01000008">
    <property type="protein sequence ID" value="MST97175.1"/>
    <property type="molecule type" value="Genomic_DNA"/>
</dbReference>
<dbReference type="InterPro" id="IPR008979">
    <property type="entry name" value="Galactose-bd-like_sf"/>
</dbReference>
<protein>
    <recommendedName>
        <fullName evidence="3">Glycosyl hydrolase family 98 putative carbohydrate-binding module domain-containing protein</fullName>
    </recommendedName>
</protein>
<evidence type="ECO:0000313" key="4">
    <source>
        <dbReference type="EMBL" id="MST97175.1"/>
    </source>
</evidence>
<keyword evidence="2" id="KW-0732">Signal</keyword>
<evidence type="ECO:0000256" key="2">
    <source>
        <dbReference type="SAM" id="SignalP"/>
    </source>
</evidence>
<reference evidence="4 5" key="1">
    <citation type="submission" date="2019-08" db="EMBL/GenBank/DDBJ databases">
        <title>In-depth cultivation of the pig gut microbiome towards novel bacterial diversity and tailored functional studies.</title>
        <authorList>
            <person name="Wylensek D."/>
            <person name="Hitch T.C.A."/>
            <person name="Clavel T."/>
        </authorList>
    </citation>
    <scope>NUCLEOTIDE SEQUENCE [LARGE SCALE GENOMIC DNA]</scope>
    <source>
        <strain evidence="4 5">BBE-744-WT-12</strain>
    </source>
</reference>
<feature type="chain" id="PRO_5032998815" description="Glycosyl hydrolase family 98 putative carbohydrate-binding module domain-containing protein" evidence="2">
    <location>
        <begin position="25"/>
        <end position="488"/>
    </location>
</feature>
<accession>A0A844G2Q6</accession>
<name>A0A844G2Q6_9BACT</name>
<dbReference type="PROSITE" id="PS51257">
    <property type="entry name" value="PROKAR_LIPOPROTEIN"/>
    <property type="match status" value="1"/>
</dbReference>
<dbReference type="Gene3D" id="2.60.120.1060">
    <property type="entry name" value="NPCBM/NEW2 domain"/>
    <property type="match status" value="1"/>
</dbReference>
<feature type="domain" description="Glycosyl hydrolase family 98 putative carbohydrate-binding module" evidence="3">
    <location>
        <begin position="45"/>
        <end position="144"/>
    </location>
</feature>